<dbReference type="Proteomes" id="UP001180020">
    <property type="component" value="Unassembled WGS sequence"/>
</dbReference>
<comment type="caution">
    <text evidence="2">The sequence shown here is derived from an EMBL/GenBank/DDBJ whole genome shotgun (WGS) entry which is preliminary data.</text>
</comment>
<proteinExistence type="predicted"/>
<evidence type="ECO:0000256" key="1">
    <source>
        <dbReference type="SAM" id="MobiDB-lite"/>
    </source>
</evidence>
<gene>
    <name evidence="2" type="ORF">QJS10_CPA09g01049</name>
</gene>
<name>A0AAV9E7I2_ACOCL</name>
<evidence type="ECO:0000313" key="2">
    <source>
        <dbReference type="EMBL" id="KAK1309485.1"/>
    </source>
</evidence>
<feature type="region of interest" description="Disordered" evidence="1">
    <location>
        <begin position="54"/>
        <end position="83"/>
    </location>
</feature>
<protein>
    <submittedName>
        <fullName evidence="2">Uncharacterized protein</fullName>
    </submittedName>
</protein>
<accession>A0AAV9E7I2</accession>
<reference evidence="2" key="1">
    <citation type="journal article" date="2023" name="Nat. Commun.">
        <title>Diploid and tetraploid genomes of Acorus and the evolution of monocots.</title>
        <authorList>
            <person name="Ma L."/>
            <person name="Liu K.W."/>
            <person name="Li Z."/>
            <person name="Hsiao Y.Y."/>
            <person name="Qi Y."/>
            <person name="Fu T."/>
            <person name="Tang G.D."/>
            <person name="Zhang D."/>
            <person name="Sun W.H."/>
            <person name="Liu D.K."/>
            <person name="Li Y."/>
            <person name="Chen G.Z."/>
            <person name="Liu X.D."/>
            <person name="Liao X.Y."/>
            <person name="Jiang Y.T."/>
            <person name="Yu X."/>
            <person name="Hao Y."/>
            <person name="Huang J."/>
            <person name="Zhao X.W."/>
            <person name="Ke S."/>
            <person name="Chen Y.Y."/>
            <person name="Wu W.L."/>
            <person name="Hsu J.L."/>
            <person name="Lin Y.F."/>
            <person name="Huang M.D."/>
            <person name="Li C.Y."/>
            <person name="Huang L."/>
            <person name="Wang Z.W."/>
            <person name="Zhao X."/>
            <person name="Zhong W.Y."/>
            <person name="Peng D.H."/>
            <person name="Ahmad S."/>
            <person name="Lan S."/>
            <person name="Zhang J.S."/>
            <person name="Tsai W.C."/>
            <person name="Van de Peer Y."/>
            <person name="Liu Z.J."/>
        </authorList>
    </citation>
    <scope>NUCLEOTIDE SEQUENCE</scope>
    <source>
        <strain evidence="2">CP</strain>
    </source>
</reference>
<sequence>MGGGRGDSVSLEDIPQEIDIVDPEEQSVGIVVPTDALMNFKHGNANCVSVGEEALPERSVHSPKRMRSKGRPPSKRKAAKVYKPKAKQVKIRKMFKQILLTLHYSKDSSFHEQSIGMKSQLRIKVFYE</sequence>
<keyword evidence="3" id="KW-1185">Reference proteome</keyword>
<feature type="compositionally biased region" description="Basic residues" evidence="1">
    <location>
        <begin position="61"/>
        <end position="83"/>
    </location>
</feature>
<organism evidence="2 3">
    <name type="scientific">Acorus calamus</name>
    <name type="common">Sweet flag</name>
    <dbReference type="NCBI Taxonomy" id="4465"/>
    <lineage>
        <taxon>Eukaryota</taxon>
        <taxon>Viridiplantae</taxon>
        <taxon>Streptophyta</taxon>
        <taxon>Embryophyta</taxon>
        <taxon>Tracheophyta</taxon>
        <taxon>Spermatophyta</taxon>
        <taxon>Magnoliopsida</taxon>
        <taxon>Liliopsida</taxon>
        <taxon>Acoraceae</taxon>
        <taxon>Acorus</taxon>
    </lineage>
</organism>
<dbReference type="AlphaFoldDB" id="A0AAV9E7I2"/>
<reference evidence="2" key="2">
    <citation type="submission" date="2023-06" db="EMBL/GenBank/DDBJ databases">
        <authorList>
            <person name="Ma L."/>
            <person name="Liu K.-W."/>
            <person name="Li Z."/>
            <person name="Hsiao Y.-Y."/>
            <person name="Qi Y."/>
            <person name="Fu T."/>
            <person name="Tang G."/>
            <person name="Zhang D."/>
            <person name="Sun W.-H."/>
            <person name="Liu D.-K."/>
            <person name="Li Y."/>
            <person name="Chen G.-Z."/>
            <person name="Liu X.-D."/>
            <person name="Liao X.-Y."/>
            <person name="Jiang Y.-T."/>
            <person name="Yu X."/>
            <person name="Hao Y."/>
            <person name="Huang J."/>
            <person name="Zhao X.-W."/>
            <person name="Ke S."/>
            <person name="Chen Y.-Y."/>
            <person name="Wu W.-L."/>
            <person name="Hsu J.-L."/>
            <person name="Lin Y.-F."/>
            <person name="Huang M.-D."/>
            <person name="Li C.-Y."/>
            <person name="Huang L."/>
            <person name="Wang Z.-W."/>
            <person name="Zhao X."/>
            <person name="Zhong W.-Y."/>
            <person name="Peng D.-H."/>
            <person name="Ahmad S."/>
            <person name="Lan S."/>
            <person name="Zhang J.-S."/>
            <person name="Tsai W.-C."/>
            <person name="Van De Peer Y."/>
            <person name="Liu Z.-J."/>
        </authorList>
    </citation>
    <scope>NUCLEOTIDE SEQUENCE</scope>
    <source>
        <strain evidence="2">CP</strain>
        <tissue evidence="2">Leaves</tissue>
    </source>
</reference>
<dbReference type="EMBL" id="JAUJYO010000009">
    <property type="protein sequence ID" value="KAK1309485.1"/>
    <property type="molecule type" value="Genomic_DNA"/>
</dbReference>
<evidence type="ECO:0000313" key="3">
    <source>
        <dbReference type="Proteomes" id="UP001180020"/>
    </source>
</evidence>